<dbReference type="GO" id="GO:0016746">
    <property type="term" value="F:acyltransferase activity"/>
    <property type="evidence" value="ECO:0007669"/>
    <property type="project" value="InterPro"/>
</dbReference>
<evidence type="ECO:0000313" key="1">
    <source>
        <dbReference type="EMBL" id="GIH05752.1"/>
    </source>
</evidence>
<dbReference type="Gene3D" id="3.40.630.30">
    <property type="match status" value="1"/>
</dbReference>
<reference evidence="1" key="1">
    <citation type="submission" date="2021-01" db="EMBL/GenBank/DDBJ databases">
        <title>Whole genome shotgun sequence of Rhizocola hellebori NBRC 109834.</title>
        <authorList>
            <person name="Komaki H."/>
            <person name="Tamura T."/>
        </authorList>
    </citation>
    <scope>NUCLEOTIDE SEQUENCE</scope>
    <source>
        <strain evidence="1">NBRC 109834</strain>
    </source>
</reference>
<comment type="caution">
    <text evidence="1">The sequence shown here is derived from an EMBL/GenBank/DDBJ whole genome shotgun (WGS) entry which is preliminary data.</text>
</comment>
<evidence type="ECO:0000313" key="2">
    <source>
        <dbReference type="Proteomes" id="UP000612899"/>
    </source>
</evidence>
<dbReference type="SUPFAM" id="SSF55729">
    <property type="entry name" value="Acyl-CoA N-acyltransferases (Nat)"/>
    <property type="match status" value="1"/>
</dbReference>
<sequence length="135" mass="14407">MIARVAGQAVGHAGILRRFVRVDGVDQLVGEVGLLAIHPDWAQSDLARQLAVRVSGALIELRVPFGYFTCNADTAAAYNGVGWTALPPETTIRTPTVHSPFQALMIGSVSMVLAATADISRWPAGKVIDRHGFET</sequence>
<keyword evidence="2" id="KW-1185">Reference proteome</keyword>
<organism evidence="1 2">
    <name type="scientific">Rhizocola hellebori</name>
    <dbReference type="NCBI Taxonomy" id="1392758"/>
    <lineage>
        <taxon>Bacteria</taxon>
        <taxon>Bacillati</taxon>
        <taxon>Actinomycetota</taxon>
        <taxon>Actinomycetes</taxon>
        <taxon>Micromonosporales</taxon>
        <taxon>Micromonosporaceae</taxon>
        <taxon>Rhizocola</taxon>
    </lineage>
</organism>
<dbReference type="AlphaFoldDB" id="A0A8J3Q9N4"/>
<name>A0A8J3Q9N4_9ACTN</name>
<dbReference type="GO" id="GO:0005829">
    <property type="term" value="C:cytosol"/>
    <property type="evidence" value="ECO:0007669"/>
    <property type="project" value="InterPro"/>
</dbReference>
<protein>
    <submittedName>
        <fullName evidence="1">Uncharacterized protein</fullName>
    </submittedName>
</protein>
<dbReference type="EMBL" id="BONY01000021">
    <property type="protein sequence ID" value="GIH05752.1"/>
    <property type="molecule type" value="Genomic_DNA"/>
</dbReference>
<dbReference type="InterPro" id="IPR003484">
    <property type="entry name" value="NodA"/>
</dbReference>
<proteinExistence type="predicted"/>
<accession>A0A8J3Q9N4</accession>
<dbReference type="Proteomes" id="UP000612899">
    <property type="component" value="Unassembled WGS sequence"/>
</dbReference>
<dbReference type="InterPro" id="IPR016181">
    <property type="entry name" value="Acyl_CoA_acyltransferase"/>
</dbReference>
<gene>
    <name evidence="1" type="ORF">Rhe02_38190</name>
</gene>
<dbReference type="Pfam" id="PF02474">
    <property type="entry name" value="NodA"/>
    <property type="match status" value="1"/>
</dbReference>